<protein>
    <recommendedName>
        <fullName evidence="12">DUF2029 domain-containing protein</fullName>
    </recommendedName>
</protein>
<feature type="transmembrane region" description="Helical" evidence="9">
    <location>
        <begin position="401"/>
        <end position="420"/>
    </location>
</feature>
<name>A0A2V4PCG2_9ACTN</name>
<evidence type="ECO:0008006" key="12">
    <source>
        <dbReference type="Google" id="ProtNLM"/>
    </source>
</evidence>
<sequence>MVTTRSSGAPRARGRFGVRRGTPNATGPTVRHPGGHPVGHRPGSADPTYPRPLAGVPQQRPFTRTDQQVHPRRARLAALATRCTGRATRLGDRRLVHLLGCLVAAGWAAAFPLVSNLGNQRLWGEVAAPAYLLAGLAVITLPRRVAGRVAAAVALLGAVLLPLGVLAAQGRHQSEVMVVERSARLLLHTGTPYLPHPVAVTDFNPYLPSMAVFGLPRAVLGDANPVTQVLGDARIWFALTFLGCLTVSWRLLRPAPQRSPLLPLGVLTGSPLIALTLAVGGVDLPLIGVCCLAMALAARERTLAAGLVLALACTLKWTAWPALPVAALLLWRVHGRRAAARTTLTTLLVGGAVVLPYLLTRPQDLKEQVVRFPLGLAAVRTPAGSPLPGKVLADLGPTGHTLSLVLLVLGGISVAGWLLLRPPTTAVAAADLLAAGLTVAFMLAPAGRFGYLALPVVLALWPRLAARSWRGRPVADPRTVGSTSLVATH</sequence>
<evidence type="ECO:0000256" key="6">
    <source>
        <dbReference type="ARBA" id="ARBA00023136"/>
    </source>
</evidence>
<dbReference type="Pfam" id="PF09594">
    <property type="entry name" value="GT87"/>
    <property type="match status" value="1"/>
</dbReference>
<evidence type="ECO:0000256" key="2">
    <source>
        <dbReference type="ARBA" id="ARBA00022475"/>
    </source>
</evidence>
<keyword evidence="6 9" id="KW-0472">Membrane</keyword>
<evidence type="ECO:0000256" key="8">
    <source>
        <dbReference type="SAM" id="MobiDB-lite"/>
    </source>
</evidence>
<evidence type="ECO:0000256" key="3">
    <source>
        <dbReference type="ARBA" id="ARBA00022679"/>
    </source>
</evidence>
<reference evidence="10 11" key="1">
    <citation type="submission" date="2018-03" db="EMBL/GenBank/DDBJ databases">
        <title>Bioinformatic expansion and discovery of thiopeptide antibiotics.</title>
        <authorList>
            <person name="Schwalen C.J."/>
            <person name="Hudson G.A."/>
            <person name="Mitchell D.A."/>
        </authorList>
    </citation>
    <scope>NUCLEOTIDE SEQUENCE [LARGE SCALE GENOMIC DNA]</scope>
    <source>
        <strain evidence="10 11">ATCC 21389</strain>
    </source>
</reference>
<keyword evidence="11" id="KW-1185">Reference proteome</keyword>
<evidence type="ECO:0000313" key="10">
    <source>
        <dbReference type="EMBL" id="PYC82693.1"/>
    </source>
</evidence>
<gene>
    <name evidence="10" type="ORF">C7C46_10075</name>
</gene>
<feature type="region of interest" description="Disordered" evidence="8">
    <location>
        <begin position="1"/>
        <end position="71"/>
    </location>
</feature>
<keyword evidence="5 9" id="KW-1133">Transmembrane helix</keyword>
<feature type="transmembrane region" description="Helical" evidence="9">
    <location>
        <begin position="449"/>
        <end position="466"/>
    </location>
</feature>
<feature type="transmembrane region" description="Helical" evidence="9">
    <location>
        <begin position="149"/>
        <end position="168"/>
    </location>
</feature>
<keyword evidence="2" id="KW-1003">Cell membrane</keyword>
<dbReference type="EMBL" id="PYBW01000030">
    <property type="protein sequence ID" value="PYC82693.1"/>
    <property type="molecule type" value="Genomic_DNA"/>
</dbReference>
<comment type="subcellular location">
    <subcellularLocation>
        <location evidence="1">Cell membrane</location>
        <topology evidence="1">Multi-pass membrane protein</topology>
    </subcellularLocation>
</comment>
<feature type="transmembrane region" description="Helical" evidence="9">
    <location>
        <begin position="303"/>
        <end position="331"/>
    </location>
</feature>
<accession>A0A2V4PCG2</accession>
<comment type="caution">
    <text evidence="10">The sequence shown here is derived from an EMBL/GenBank/DDBJ whole genome shotgun (WGS) entry which is preliminary data.</text>
</comment>
<feature type="transmembrane region" description="Helical" evidence="9">
    <location>
        <begin position="95"/>
        <end position="114"/>
    </location>
</feature>
<evidence type="ECO:0000256" key="4">
    <source>
        <dbReference type="ARBA" id="ARBA00022692"/>
    </source>
</evidence>
<evidence type="ECO:0000256" key="7">
    <source>
        <dbReference type="ARBA" id="ARBA00024033"/>
    </source>
</evidence>
<proteinExistence type="inferred from homology"/>
<evidence type="ECO:0000256" key="1">
    <source>
        <dbReference type="ARBA" id="ARBA00004651"/>
    </source>
</evidence>
<dbReference type="RefSeq" id="WP_110667991.1">
    <property type="nucleotide sequence ID" value="NZ_PYBW01000030.1"/>
</dbReference>
<keyword evidence="4 9" id="KW-0812">Transmembrane</keyword>
<evidence type="ECO:0000313" key="11">
    <source>
        <dbReference type="Proteomes" id="UP000248039"/>
    </source>
</evidence>
<evidence type="ECO:0000256" key="9">
    <source>
        <dbReference type="SAM" id="Phobius"/>
    </source>
</evidence>
<dbReference type="OrthoDB" id="3867445at2"/>
<feature type="transmembrane region" description="Helical" evidence="9">
    <location>
        <begin position="235"/>
        <end position="252"/>
    </location>
</feature>
<comment type="similarity">
    <text evidence="7">Belongs to the glycosyltransferase 87 family.</text>
</comment>
<organism evidence="10 11">
    <name type="scientific">Streptomyces tateyamensis</name>
    <dbReference type="NCBI Taxonomy" id="565073"/>
    <lineage>
        <taxon>Bacteria</taxon>
        <taxon>Bacillati</taxon>
        <taxon>Actinomycetota</taxon>
        <taxon>Actinomycetes</taxon>
        <taxon>Kitasatosporales</taxon>
        <taxon>Streptomycetaceae</taxon>
        <taxon>Streptomyces</taxon>
    </lineage>
</organism>
<keyword evidence="3" id="KW-0808">Transferase</keyword>
<feature type="transmembrane region" description="Helical" evidence="9">
    <location>
        <begin position="338"/>
        <end position="359"/>
    </location>
</feature>
<dbReference type="GO" id="GO:0005886">
    <property type="term" value="C:plasma membrane"/>
    <property type="evidence" value="ECO:0007669"/>
    <property type="project" value="UniProtKB-SubCell"/>
</dbReference>
<evidence type="ECO:0000256" key="5">
    <source>
        <dbReference type="ARBA" id="ARBA00022989"/>
    </source>
</evidence>
<dbReference type="GO" id="GO:0016758">
    <property type="term" value="F:hexosyltransferase activity"/>
    <property type="evidence" value="ECO:0007669"/>
    <property type="project" value="InterPro"/>
</dbReference>
<dbReference type="Proteomes" id="UP000248039">
    <property type="component" value="Unassembled WGS sequence"/>
</dbReference>
<dbReference type="AlphaFoldDB" id="A0A2V4PCG2"/>
<feature type="transmembrane region" description="Helical" evidence="9">
    <location>
        <begin position="272"/>
        <end position="297"/>
    </location>
</feature>
<dbReference type="InterPro" id="IPR018584">
    <property type="entry name" value="GT87"/>
</dbReference>